<dbReference type="WBParaSite" id="nRc.2.0.1.t12834-RA">
    <property type="protein sequence ID" value="nRc.2.0.1.t12834-RA"/>
    <property type="gene ID" value="nRc.2.0.1.g12834"/>
</dbReference>
<name>A0A915IGA7_ROMCU</name>
<keyword evidence="2" id="KW-1185">Reference proteome</keyword>
<protein>
    <submittedName>
        <fullName evidence="3">Uncharacterized protein</fullName>
    </submittedName>
</protein>
<feature type="compositionally biased region" description="Polar residues" evidence="1">
    <location>
        <begin position="25"/>
        <end position="43"/>
    </location>
</feature>
<sequence length="90" mass="9820">MTTAEQNIAGSAKPKQNLKKANKGHQGTNAISVPHTNSSSTPIRSVESKSHLKPSIHRSKVTFLFKTSNVVALPSKPLILRHELIVLAWD</sequence>
<reference evidence="3" key="1">
    <citation type="submission" date="2022-11" db="UniProtKB">
        <authorList>
            <consortium name="WormBaseParasite"/>
        </authorList>
    </citation>
    <scope>IDENTIFICATION</scope>
</reference>
<evidence type="ECO:0000313" key="2">
    <source>
        <dbReference type="Proteomes" id="UP000887565"/>
    </source>
</evidence>
<evidence type="ECO:0000256" key="1">
    <source>
        <dbReference type="SAM" id="MobiDB-lite"/>
    </source>
</evidence>
<dbReference type="Proteomes" id="UP000887565">
    <property type="component" value="Unplaced"/>
</dbReference>
<feature type="region of interest" description="Disordered" evidence="1">
    <location>
        <begin position="1"/>
        <end position="54"/>
    </location>
</feature>
<accession>A0A915IGA7</accession>
<organism evidence="2 3">
    <name type="scientific">Romanomermis culicivorax</name>
    <name type="common">Nematode worm</name>
    <dbReference type="NCBI Taxonomy" id="13658"/>
    <lineage>
        <taxon>Eukaryota</taxon>
        <taxon>Metazoa</taxon>
        <taxon>Ecdysozoa</taxon>
        <taxon>Nematoda</taxon>
        <taxon>Enoplea</taxon>
        <taxon>Dorylaimia</taxon>
        <taxon>Mermithida</taxon>
        <taxon>Mermithoidea</taxon>
        <taxon>Mermithidae</taxon>
        <taxon>Romanomermis</taxon>
    </lineage>
</organism>
<evidence type="ECO:0000313" key="3">
    <source>
        <dbReference type="WBParaSite" id="nRc.2.0.1.t12834-RA"/>
    </source>
</evidence>
<proteinExistence type="predicted"/>
<dbReference type="AlphaFoldDB" id="A0A915IGA7"/>